<sequence length="31" mass="3717">MCSNTALWRVLNQWALIELFIAGLKWLSYIY</sequence>
<proteinExistence type="predicted"/>
<name>A0A0A9CAS3_ARUDO</name>
<protein>
    <submittedName>
        <fullName evidence="1">Uncharacterized protein</fullName>
    </submittedName>
</protein>
<dbReference type="AlphaFoldDB" id="A0A0A9CAS3"/>
<reference evidence="1" key="2">
    <citation type="journal article" date="2015" name="Data Brief">
        <title>Shoot transcriptome of the giant reed, Arundo donax.</title>
        <authorList>
            <person name="Barrero R.A."/>
            <person name="Guerrero F.D."/>
            <person name="Moolhuijzen P."/>
            <person name="Goolsby J.A."/>
            <person name="Tidwell J."/>
            <person name="Bellgard S.E."/>
            <person name="Bellgard M.I."/>
        </authorList>
    </citation>
    <scope>NUCLEOTIDE SEQUENCE</scope>
    <source>
        <tissue evidence="1">Shoot tissue taken approximately 20 cm above the soil surface</tissue>
    </source>
</reference>
<dbReference type="EMBL" id="GBRH01226342">
    <property type="protein sequence ID" value="JAD71553.1"/>
    <property type="molecule type" value="Transcribed_RNA"/>
</dbReference>
<reference evidence="1" key="1">
    <citation type="submission" date="2014-09" db="EMBL/GenBank/DDBJ databases">
        <authorList>
            <person name="Magalhaes I.L.F."/>
            <person name="Oliveira U."/>
            <person name="Santos F.R."/>
            <person name="Vidigal T.H.D.A."/>
            <person name="Brescovit A.D."/>
            <person name="Santos A.J."/>
        </authorList>
    </citation>
    <scope>NUCLEOTIDE SEQUENCE</scope>
    <source>
        <tissue evidence="1">Shoot tissue taken approximately 20 cm above the soil surface</tissue>
    </source>
</reference>
<evidence type="ECO:0000313" key="1">
    <source>
        <dbReference type="EMBL" id="JAD71553.1"/>
    </source>
</evidence>
<organism evidence="1">
    <name type="scientific">Arundo donax</name>
    <name type="common">Giant reed</name>
    <name type="synonym">Donax arundinaceus</name>
    <dbReference type="NCBI Taxonomy" id="35708"/>
    <lineage>
        <taxon>Eukaryota</taxon>
        <taxon>Viridiplantae</taxon>
        <taxon>Streptophyta</taxon>
        <taxon>Embryophyta</taxon>
        <taxon>Tracheophyta</taxon>
        <taxon>Spermatophyta</taxon>
        <taxon>Magnoliopsida</taxon>
        <taxon>Liliopsida</taxon>
        <taxon>Poales</taxon>
        <taxon>Poaceae</taxon>
        <taxon>PACMAD clade</taxon>
        <taxon>Arundinoideae</taxon>
        <taxon>Arundineae</taxon>
        <taxon>Arundo</taxon>
    </lineage>
</organism>
<accession>A0A0A9CAS3</accession>